<keyword evidence="10" id="KW-0739">Sodium transport</keyword>
<protein>
    <submittedName>
        <fullName evidence="14">Sodium-coupled monocarboxylate transporter 1-like protein</fullName>
    </submittedName>
</protein>
<dbReference type="PANTHER" id="PTHR42985">
    <property type="entry name" value="SODIUM-COUPLED MONOCARBOXYLATE TRANSPORTER"/>
    <property type="match status" value="1"/>
</dbReference>
<feature type="compositionally biased region" description="Basic and acidic residues" evidence="12">
    <location>
        <begin position="572"/>
        <end position="584"/>
    </location>
</feature>
<feature type="transmembrane region" description="Helical" evidence="13">
    <location>
        <begin position="415"/>
        <end position="434"/>
    </location>
</feature>
<dbReference type="InterPro" id="IPR038377">
    <property type="entry name" value="Na/Glc_symporter_sf"/>
</dbReference>
<dbReference type="GO" id="GO:0015293">
    <property type="term" value="F:symporter activity"/>
    <property type="evidence" value="ECO:0007669"/>
    <property type="project" value="TreeGrafter"/>
</dbReference>
<feature type="transmembrane region" description="Helical" evidence="13">
    <location>
        <begin position="156"/>
        <end position="176"/>
    </location>
</feature>
<dbReference type="PANTHER" id="PTHR42985:SF40">
    <property type="entry name" value="LD47995P-RELATED"/>
    <property type="match status" value="1"/>
</dbReference>
<feature type="transmembrane region" description="Helical" evidence="13">
    <location>
        <begin position="446"/>
        <end position="466"/>
    </location>
</feature>
<accession>A0A443SA64</accession>
<dbReference type="STRING" id="299467.A0A443SA64"/>
<sequence>METKYFGLTDLAVFVFMLLISAAIGIYFAIKGQNSANQMLMGGKSMRVIPVSVSITATFLSSIGLLGWPAELYLFGAQYHLVHLLFSMPFAILICAKLFVPVFFNLGITSCFQYLELRFSRLLRTVACIIYCINTIIYMGVVLYGPALALSQVTAINMWTTIIATGFVCTFYTAIVQLGGLKAVVWTDVFQTLVIISSLFYVTIKGIVDNGGLMHVINDNLTSKRLEMFNMSLDPTIRTTFCNVFFGGIFVWIQFYGINQSSIQRYNSLKDVKSAERCMWLVLPLKISVYSIVILCGLTIYSKYSLCDPISTKQVTAADQLFPLFVMETLSFIPGIVGLFVAGIFSASLSTISSGINSLTAVILEDIVKIYINAKISDSTATTLLKILAVFFGFMTIAAVLVADSLGNIIQTTNIIFGLIWSPMVALFSLGIFVPRVQSVNATIGLIFGFAFNLWIGIGSILNAPYYPRKTVSVESCIDLYTNKTGLWYNSTTFGVPNQHLLRNNENIFYLFRISFLYYNLTGFAVTMIAAILSSYFIGNMQPRLEMDINLYSPFLHRHLNPKVGKSESSFESEKSIENMDTKF</sequence>
<dbReference type="Gene3D" id="1.20.1730.10">
    <property type="entry name" value="Sodium/glucose cotransporter"/>
    <property type="match status" value="1"/>
</dbReference>
<dbReference type="InterPro" id="IPR001734">
    <property type="entry name" value="Na/solute_symporter"/>
</dbReference>
<keyword evidence="5 13" id="KW-0812">Transmembrane</keyword>
<keyword evidence="7" id="KW-0915">Sodium</keyword>
<feature type="transmembrane region" description="Helical" evidence="13">
    <location>
        <begin position="12"/>
        <end position="30"/>
    </location>
</feature>
<gene>
    <name evidence="14" type="ORF">B4U80_01061</name>
</gene>
<evidence type="ECO:0000256" key="5">
    <source>
        <dbReference type="ARBA" id="ARBA00022692"/>
    </source>
</evidence>
<evidence type="ECO:0000256" key="2">
    <source>
        <dbReference type="ARBA" id="ARBA00006434"/>
    </source>
</evidence>
<dbReference type="AlphaFoldDB" id="A0A443SA64"/>
<comment type="similarity">
    <text evidence="2 11">Belongs to the sodium:solute symporter (SSF) (TC 2.A.21) family.</text>
</comment>
<reference evidence="14 15" key="1">
    <citation type="journal article" date="2018" name="Gigascience">
        <title>Genomes of trombidid mites reveal novel predicted allergens and laterally-transferred genes associated with secondary metabolism.</title>
        <authorList>
            <person name="Dong X."/>
            <person name="Chaisiri K."/>
            <person name="Xia D."/>
            <person name="Armstrong S.D."/>
            <person name="Fang Y."/>
            <person name="Donnelly M.J."/>
            <person name="Kadowaki T."/>
            <person name="McGarry J.W."/>
            <person name="Darby A.C."/>
            <person name="Makepeace B.L."/>
        </authorList>
    </citation>
    <scope>NUCLEOTIDE SEQUENCE [LARGE SCALE GENOMIC DNA]</scope>
    <source>
        <strain evidence="14">UoL-UT</strain>
    </source>
</reference>
<dbReference type="Pfam" id="PF00474">
    <property type="entry name" value="SSF"/>
    <property type="match status" value="1"/>
</dbReference>
<evidence type="ECO:0000256" key="7">
    <source>
        <dbReference type="ARBA" id="ARBA00023053"/>
    </source>
</evidence>
<dbReference type="NCBIfam" id="TIGR00813">
    <property type="entry name" value="sss"/>
    <property type="match status" value="1"/>
</dbReference>
<evidence type="ECO:0000256" key="12">
    <source>
        <dbReference type="SAM" id="MobiDB-lite"/>
    </source>
</evidence>
<evidence type="ECO:0000256" key="4">
    <source>
        <dbReference type="ARBA" id="ARBA00022475"/>
    </source>
</evidence>
<comment type="subcellular location">
    <subcellularLocation>
        <location evidence="1">Cell membrane</location>
        <topology evidence="1">Multi-pass membrane protein</topology>
    </subcellularLocation>
</comment>
<dbReference type="Proteomes" id="UP000288716">
    <property type="component" value="Unassembled WGS sequence"/>
</dbReference>
<keyword evidence="8" id="KW-0406">Ion transport</keyword>
<evidence type="ECO:0000313" key="14">
    <source>
        <dbReference type="EMBL" id="RWS24431.1"/>
    </source>
</evidence>
<feature type="transmembrane region" description="Helical" evidence="13">
    <location>
        <begin position="122"/>
        <end position="144"/>
    </location>
</feature>
<dbReference type="PROSITE" id="PS50283">
    <property type="entry name" value="NA_SOLUT_SYMP_3"/>
    <property type="match status" value="1"/>
</dbReference>
<dbReference type="GO" id="GO:0005886">
    <property type="term" value="C:plasma membrane"/>
    <property type="evidence" value="ECO:0007669"/>
    <property type="project" value="UniProtKB-SubCell"/>
</dbReference>
<evidence type="ECO:0000256" key="8">
    <source>
        <dbReference type="ARBA" id="ARBA00023065"/>
    </source>
</evidence>
<evidence type="ECO:0000256" key="1">
    <source>
        <dbReference type="ARBA" id="ARBA00004651"/>
    </source>
</evidence>
<feature type="region of interest" description="Disordered" evidence="12">
    <location>
        <begin position="565"/>
        <end position="584"/>
    </location>
</feature>
<evidence type="ECO:0000256" key="9">
    <source>
        <dbReference type="ARBA" id="ARBA00023136"/>
    </source>
</evidence>
<feature type="transmembrane region" description="Helical" evidence="13">
    <location>
        <begin position="279"/>
        <end position="301"/>
    </location>
</feature>
<dbReference type="OrthoDB" id="6132759at2759"/>
<comment type="caution">
    <text evidence="14">The sequence shown here is derived from an EMBL/GenBank/DDBJ whole genome shotgun (WGS) entry which is preliminary data.</text>
</comment>
<feature type="transmembrane region" description="Helical" evidence="13">
    <location>
        <begin position="321"/>
        <end position="345"/>
    </location>
</feature>
<dbReference type="EMBL" id="NCKV01004890">
    <property type="protein sequence ID" value="RWS24431.1"/>
    <property type="molecule type" value="Genomic_DNA"/>
</dbReference>
<evidence type="ECO:0000256" key="11">
    <source>
        <dbReference type="RuleBase" id="RU362091"/>
    </source>
</evidence>
<keyword evidence="4" id="KW-1003">Cell membrane</keyword>
<evidence type="ECO:0000256" key="10">
    <source>
        <dbReference type="ARBA" id="ARBA00023201"/>
    </source>
</evidence>
<keyword evidence="9 13" id="KW-0472">Membrane</keyword>
<evidence type="ECO:0000256" key="6">
    <source>
        <dbReference type="ARBA" id="ARBA00022989"/>
    </source>
</evidence>
<dbReference type="GO" id="GO:0006814">
    <property type="term" value="P:sodium ion transport"/>
    <property type="evidence" value="ECO:0007669"/>
    <property type="project" value="UniProtKB-KW"/>
</dbReference>
<dbReference type="VEuPathDB" id="VectorBase:LDEU007610"/>
<feature type="transmembrane region" description="Helical" evidence="13">
    <location>
        <begin position="90"/>
        <end position="115"/>
    </location>
</feature>
<organism evidence="14 15">
    <name type="scientific">Leptotrombidium deliense</name>
    <dbReference type="NCBI Taxonomy" id="299467"/>
    <lineage>
        <taxon>Eukaryota</taxon>
        <taxon>Metazoa</taxon>
        <taxon>Ecdysozoa</taxon>
        <taxon>Arthropoda</taxon>
        <taxon>Chelicerata</taxon>
        <taxon>Arachnida</taxon>
        <taxon>Acari</taxon>
        <taxon>Acariformes</taxon>
        <taxon>Trombidiformes</taxon>
        <taxon>Prostigmata</taxon>
        <taxon>Anystina</taxon>
        <taxon>Parasitengona</taxon>
        <taxon>Trombiculoidea</taxon>
        <taxon>Trombiculidae</taxon>
        <taxon>Leptotrombidium</taxon>
    </lineage>
</organism>
<feature type="transmembrane region" description="Helical" evidence="13">
    <location>
        <begin position="51"/>
        <end position="70"/>
    </location>
</feature>
<proteinExistence type="inferred from homology"/>
<evidence type="ECO:0000256" key="3">
    <source>
        <dbReference type="ARBA" id="ARBA00022448"/>
    </source>
</evidence>
<feature type="transmembrane region" description="Helical" evidence="13">
    <location>
        <begin position="237"/>
        <end position="258"/>
    </location>
</feature>
<evidence type="ECO:0000256" key="13">
    <source>
        <dbReference type="SAM" id="Phobius"/>
    </source>
</evidence>
<name>A0A443SA64_9ACAR</name>
<dbReference type="CDD" id="cd11492">
    <property type="entry name" value="SLC5sbd_NIS-SMVT"/>
    <property type="match status" value="1"/>
</dbReference>
<keyword evidence="6 13" id="KW-1133">Transmembrane helix</keyword>
<feature type="transmembrane region" description="Helical" evidence="13">
    <location>
        <begin position="516"/>
        <end position="538"/>
    </location>
</feature>
<keyword evidence="15" id="KW-1185">Reference proteome</keyword>
<evidence type="ECO:0000313" key="15">
    <source>
        <dbReference type="Proteomes" id="UP000288716"/>
    </source>
</evidence>
<feature type="transmembrane region" description="Helical" evidence="13">
    <location>
        <begin position="384"/>
        <end position="403"/>
    </location>
</feature>
<keyword evidence="3" id="KW-0813">Transport</keyword>
<dbReference type="InterPro" id="IPR051163">
    <property type="entry name" value="Sodium:Solute_Symporter_SSF"/>
</dbReference>